<organism evidence="2 3">
    <name type="scientific">Haloquadratum walsbyi J07HQW2</name>
    <dbReference type="NCBI Taxonomy" id="1238425"/>
    <lineage>
        <taxon>Archaea</taxon>
        <taxon>Methanobacteriati</taxon>
        <taxon>Methanobacteriota</taxon>
        <taxon>Stenosarchaea group</taxon>
        <taxon>Halobacteria</taxon>
        <taxon>Halobacteriales</taxon>
        <taxon>Haloferacaceae</taxon>
        <taxon>Haloquadratum</taxon>
    </lineage>
</organism>
<feature type="region of interest" description="Disordered" evidence="1">
    <location>
        <begin position="272"/>
        <end position="295"/>
    </location>
</feature>
<evidence type="ECO:0000256" key="1">
    <source>
        <dbReference type="SAM" id="MobiDB-lite"/>
    </source>
</evidence>
<proteinExistence type="predicted"/>
<dbReference type="AlphaFoldDB" id="U1NJI3"/>
<feature type="region of interest" description="Disordered" evidence="1">
    <location>
        <begin position="179"/>
        <end position="242"/>
    </location>
</feature>
<protein>
    <submittedName>
        <fullName evidence="2">Uncharacterized protein</fullName>
    </submittedName>
</protein>
<dbReference type="Proteomes" id="UP000030710">
    <property type="component" value="Unassembled WGS sequence"/>
</dbReference>
<dbReference type="HOGENOM" id="CLU_830562_0_0_2"/>
<accession>U1NJI3</accession>
<evidence type="ECO:0000313" key="3">
    <source>
        <dbReference type="Proteomes" id="UP000030710"/>
    </source>
</evidence>
<dbReference type="EMBL" id="KE356561">
    <property type="protein sequence ID" value="ERG97380.1"/>
    <property type="molecule type" value="Genomic_DNA"/>
</dbReference>
<name>U1NJI3_9EURY</name>
<reference evidence="2 3" key="1">
    <citation type="journal article" date="2013" name="PLoS ONE">
        <title>Assembly-driven community genomics of a hypersaline microbial ecosystem.</title>
        <authorList>
            <person name="Podell S."/>
            <person name="Ugalde J.A."/>
            <person name="Narasingarao P."/>
            <person name="Banfield J.F."/>
            <person name="Heidelberg K.B."/>
            <person name="Allen E.E."/>
        </authorList>
    </citation>
    <scope>NUCLEOTIDE SEQUENCE [LARGE SCALE GENOMIC DNA]</scope>
    <source>
        <strain evidence="3">J07HQW2</strain>
    </source>
</reference>
<dbReference type="eggNOG" id="arCOG07773">
    <property type="taxonomic scope" value="Archaea"/>
</dbReference>
<gene>
    <name evidence="2" type="ORF">J07HQW2_03866</name>
</gene>
<feature type="compositionally biased region" description="Polar residues" evidence="1">
    <location>
        <begin position="179"/>
        <end position="193"/>
    </location>
</feature>
<feature type="compositionally biased region" description="Polar residues" evidence="1">
    <location>
        <begin position="222"/>
        <end position="239"/>
    </location>
</feature>
<evidence type="ECO:0000313" key="2">
    <source>
        <dbReference type="EMBL" id="ERG97380.1"/>
    </source>
</evidence>
<sequence>MTDAYLTTVLEEAEHVAKQHDQVARTTDNQAHEYLRYAVLRVLEGESEHLPADWTPIDGVTVGYGSDEAMFDSWGSSEDWWETVPPQEACTRFRVFFPDDHQTVPRDIVDVMAALGAWRVWTGSAAACGSYDHRERREVHYLCRKAIRWRKCSTSGSVALRKPSLPTVAERATFATDWSSTRTQSHRTISSPARSVPSPKRWTSHSSRKVAATRCSPRPATGTKSTSSTNRVPVPTGNSVHPKAAASTCVASITRSNGAAFPDQTAAFLPRSRDRTTPRDGLCRHPDGPGRTLRDTRAGRELRRNLAPVQRPVRRRASVRQLLGGLRAPGSTYS</sequence>